<dbReference type="GO" id="GO:0005524">
    <property type="term" value="F:ATP binding"/>
    <property type="evidence" value="ECO:0007669"/>
    <property type="project" value="InterPro"/>
</dbReference>
<name>A0A2G6JBF5_NEPCE</name>
<dbReference type="PROSITE" id="PS51192">
    <property type="entry name" value="HELICASE_ATP_BIND_1"/>
    <property type="match status" value="1"/>
</dbReference>
<dbReference type="SUPFAM" id="SSF52540">
    <property type="entry name" value="P-loop containing nucleoside triphosphate hydrolases"/>
    <property type="match status" value="2"/>
</dbReference>
<dbReference type="Pfam" id="PF00271">
    <property type="entry name" value="Helicase_C"/>
    <property type="match status" value="1"/>
</dbReference>
<keyword evidence="4" id="KW-0347">Helicase</keyword>
<evidence type="ECO:0000313" key="4">
    <source>
        <dbReference type="EMBL" id="PIE20733.1"/>
    </source>
</evidence>
<evidence type="ECO:0000313" key="5">
    <source>
        <dbReference type="Proteomes" id="UP000242733"/>
    </source>
</evidence>
<protein>
    <submittedName>
        <fullName evidence="4">DNA helicase</fullName>
    </submittedName>
</protein>
<evidence type="ECO:0000256" key="1">
    <source>
        <dbReference type="SAM" id="Coils"/>
    </source>
</evidence>
<feature type="domain" description="Helicase C-terminal" evidence="3">
    <location>
        <begin position="636"/>
        <end position="786"/>
    </location>
</feature>
<dbReference type="InterPro" id="IPR001650">
    <property type="entry name" value="Helicase_C-like"/>
</dbReference>
<dbReference type="InterPro" id="IPR006935">
    <property type="entry name" value="Helicase/UvrB_N"/>
</dbReference>
<sequence>MLKSDGFQSTAEIDARLAELEQEKKQLLALREQLQQPPPNTSDSPLYSPEQKIAIFRGLFRGRADIFANRWQNKQGRSGYSVACNNEWVKGICHKPRIKCQDCNHRQLTELNDQIIYRHLAGQQVVGLYPLMHDNTCYFLAADFDKGQWQEEVKAMSKACRKFAIPHAIEISRSGNGAHLWIFFNEKVPAKEARLLGFGLLDKAMEFYPNLSFDSYDRLFPNQDILPEGGFGNLIALPLQKEARLSGNSSFVDNELNVIQDQWQHLANMESISHCRLTKLLTQISPNSSLFKEQRVIENRPPWEMTAKAKPLLLENLPKKITVTLANHIYFELSELPTALTARLRRLASFSNPVFFKTQALRFSTHGIPRFISCARIEQGYLAIPRGCLDEALELLAENQIEVQLDDQRERGTKLKATKSLVKFRKNQQAAVRAMSKHDAGILHAPTAFGKTVTAIGMITKRKANTLILVHSRQLLDQWRERLKSFLPDMDVGMIGGGKKKPTGVVDIATYQSLINKKDNTVSEIIQGYGHVIVDECHHVSAPRFEMVLNEVRAKYVLGLTATPERQDGHQKIIFMAAGPIRHKVKSTTEDKFEQQVVVHQLYEAPPRQLFNSEERPKISDAYRWIMGNDERTKRIINDVLACLQQSKHPLVLTERREHAETINTMLLDREIDSVVLKGAMRASERKTIEEQLPTAQVVVATGKYVGEGFDLPRLDTLFLAMPIAWKGSLAQYAGRIHRESDGKDRVTIYDYVDCSLPMLQRMFNKREKSYKAMGYQISLNGEAPEPSQLSTKFLLATDKQDSEAPA</sequence>
<proteinExistence type="predicted"/>
<dbReference type="CDD" id="cd18785">
    <property type="entry name" value="SF2_C"/>
    <property type="match status" value="1"/>
</dbReference>
<keyword evidence="4" id="KW-0067">ATP-binding</keyword>
<dbReference type="Gene3D" id="3.40.50.300">
    <property type="entry name" value="P-loop containing nucleotide triphosphate hydrolases"/>
    <property type="match status" value="2"/>
</dbReference>
<dbReference type="InterPro" id="IPR027417">
    <property type="entry name" value="P-loop_NTPase"/>
</dbReference>
<gene>
    <name evidence="4" type="ORF">CSA61_00805</name>
</gene>
<dbReference type="CDD" id="cd17926">
    <property type="entry name" value="DEXHc_RE"/>
    <property type="match status" value="1"/>
</dbReference>
<organism evidence="4 5">
    <name type="scientific">Neptuniibacter caesariensis</name>
    <dbReference type="NCBI Taxonomy" id="207954"/>
    <lineage>
        <taxon>Bacteria</taxon>
        <taxon>Pseudomonadati</taxon>
        <taxon>Pseudomonadota</taxon>
        <taxon>Gammaproteobacteria</taxon>
        <taxon>Oceanospirillales</taxon>
        <taxon>Oceanospirillaceae</taxon>
        <taxon>Neptuniibacter</taxon>
    </lineage>
</organism>
<keyword evidence="4" id="KW-0378">Hydrolase</keyword>
<dbReference type="InterPro" id="IPR050742">
    <property type="entry name" value="Helicase_Restrict-Modif_Enz"/>
</dbReference>
<comment type="caution">
    <text evidence="4">The sequence shown here is derived from an EMBL/GenBank/DDBJ whole genome shotgun (WGS) entry which is preliminary data.</text>
</comment>
<keyword evidence="1" id="KW-0175">Coiled coil</keyword>
<evidence type="ECO:0000259" key="3">
    <source>
        <dbReference type="PROSITE" id="PS51194"/>
    </source>
</evidence>
<dbReference type="AlphaFoldDB" id="A0A2G6JBF5"/>
<dbReference type="Pfam" id="PF22548">
    <property type="entry name" value="AEP-TOTE"/>
    <property type="match status" value="1"/>
</dbReference>
<evidence type="ECO:0000259" key="2">
    <source>
        <dbReference type="PROSITE" id="PS51192"/>
    </source>
</evidence>
<dbReference type="GO" id="GO:0003677">
    <property type="term" value="F:DNA binding"/>
    <property type="evidence" value="ECO:0007669"/>
    <property type="project" value="InterPro"/>
</dbReference>
<accession>A0A2G6JBF5</accession>
<dbReference type="SMART" id="SM00487">
    <property type="entry name" value="DEXDc"/>
    <property type="match status" value="1"/>
</dbReference>
<dbReference type="PROSITE" id="PS51194">
    <property type="entry name" value="HELICASE_CTER"/>
    <property type="match status" value="1"/>
</dbReference>
<dbReference type="EMBL" id="PDSG01000004">
    <property type="protein sequence ID" value="PIE20733.1"/>
    <property type="molecule type" value="Genomic_DNA"/>
</dbReference>
<dbReference type="Pfam" id="PF04851">
    <property type="entry name" value="ResIII"/>
    <property type="match status" value="1"/>
</dbReference>
<dbReference type="PANTHER" id="PTHR47396:SF1">
    <property type="entry name" value="ATP-DEPENDENT HELICASE IRC3-RELATED"/>
    <property type="match status" value="1"/>
</dbReference>
<dbReference type="Proteomes" id="UP000242733">
    <property type="component" value="Unassembled WGS sequence"/>
</dbReference>
<feature type="coiled-coil region" evidence="1">
    <location>
        <begin position="10"/>
        <end position="37"/>
    </location>
</feature>
<dbReference type="InterPro" id="IPR054347">
    <property type="entry name" value="TOTE_primase"/>
</dbReference>
<dbReference type="PANTHER" id="PTHR47396">
    <property type="entry name" value="TYPE I RESTRICTION ENZYME ECOKI R PROTEIN"/>
    <property type="match status" value="1"/>
</dbReference>
<reference evidence="4 5" key="1">
    <citation type="submission" date="2017-10" db="EMBL/GenBank/DDBJ databases">
        <title>Novel microbial diversity and functional potential in the marine mammal oral microbiome.</title>
        <authorList>
            <person name="Dudek N.K."/>
            <person name="Sun C.L."/>
            <person name="Burstein D."/>
            <person name="Kantor R.S."/>
            <person name="Aliaga Goltsman D.S."/>
            <person name="Bik E.M."/>
            <person name="Thomas B.C."/>
            <person name="Banfield J.F."/>
            <person name="Relman D.A."/>
        </authorList>
    </citation>
    <scope>NUCLEOTIDE SEQUENCE [LARGE SCALE GENOMIC DNA]</scope>
    <source>
        <strain evidence="4">DOLJORAL78_49_30</strain>
    </source>
</reference>
<dbReference type="InterPro" id="IPR014001">
    <property type="entry name" value="Helicase_ATP-bd"/>
</dbReference>
<feature type="domain" description="Helicase ATP-binding" evidence="2">
    <location>
        <begin position="432"/>
        <end position="582"/>
    </location>
</feature>
<dbReference type="GO" id="GO:0004386">
    <property type="term" value="F:helicase activity"/>
    <property type="evidence" value="ECO:0007669"/>
    <property type="project" value="UniProtKB-KW"/>
</dbReference>
<dbReference type="GO" id="GO:0005829">
    <property type="term" value="C:cytosol"/>
    <property type="evidence" value="ECO:0007669"/>
    <property type="project" value="TreeGrafter"/>
</dbReference>
<dbReference type="GO" id="GO:0016787">
    <property type="term" value="F:hydrolase activity"/>
    <property type="evidence" value="ECO:0007669"/>
    <property type="project" value="InterPro"/>
</dbReference>
<keyword evidence="4" id="KW-0547">Nucleotide-binding</keyword>